<evidence type="ECO:0000313" key="2">
    <source>
        <dbReference type="EMBL" id="MDY5153005.1"/>
    </source>
</evidence>
<organism evidence="4 6">
    <name type="scientific">Actinobaculum suis</name>
    <dbReference type="NCBI Taxonomy" id="1657"/>
    <lineage>
        <taxon>Bacteria</taxon>
        <taxon>Bacillati</taxon>
        <taxon>Actinomycetota</taxon>
        <taxon>Actinomycetes</taxon>
        <taxon>Actinomycetales</taxon>
        <taxon>Actinomycetaceae</taxon>
        <taxon>Actinobaculum</taxon>
    </lineage>
</organism>
<evidence type="ECO:0000313" key="5">
    <source>
        <dbReference type="Proteomes" id="UP000182744"/>
    </source>
</evidence>
<keyword evidence="1" id="KW-0802">TPR repeat</keyword>
<feature type="repeat" description="TPR" evidence="1">
    <location>
        <begin position="160"/>
        <end position="193"/>
    </location>
</feature>
<evidence type="ECO:0000313" key="6">
    <source>
        <dbReference type="Proteomes" id="UP000269974"/>
    </source>
</evidence>
<dbReference type="Pfam" id="PF14561">
    <property type="entry name" value="TPR_20"/>
    <property type="match status" value="1"/>
</dbReference>
<proteinExistence type="predicted"/>
<dbReference type="PROSITE" id="PS50005">
    <property type="entry name" value="TPR"/>
    <property type="match status" value="1"/>
</dbReference>
<accession>A0A1B9BD68</accession>
<dbReference type="Gene3D" id="1.25.40.10">
    <property type="entry name" value="Tetratricopeptide repeat domain"/>
    <property type="match status" value="2"/>
</dbReference>
<reference evidence="4 6" key="3">
    <citation type="submission" date="2018-11" db="EMBL/GenBank/DDBJ databases">
        <authorList>
            <consortium name="Pathogen Informatics"/>
        </authorList>
    </citation>
    <scope>NUCLEOTIDE SEQUENCE [LARGE SCALE GENOMIC DNA]</scope>
    <source>
        <strain evidence="4 6">NCTC10327</strain>
    </source>
</reference>
<dbReference type="EMBL" id="UYIO01000001">
    <property type="protein sequence ID" value="VDG77043.1"/>
    <property type="molecule type" value="Genomic_DNA"/>
</dbReference>
<evidence type="ECO:0000313" key="4">
    <source>
        <dbReference type="EMBL" id="VDG77043.1"/>
    </source>
</evidence>
<dbReference type="AlphaFoldDB" id="A0A1B9BD68"/>
<dbReference type="OrthoDB" id="5181746at2"/>
<dbReference type="InterPro" id="IPR011990">
    <property type="entry name" value="TPR-like_helical_dom_sf"/>
</dbReference>
<reference evidence="3" key="2">
    <citation type="submission" date="2016-10" db="EMBL/GenBank/DDBJ databases">
        <authorList>
            <person name="Varghese N."/>
            <person name="Submissions S."/>
        </authorList>
    </citation>
    <scope>NUCLEOTIDE SEQUENCE</scope>
    <source>
        <strain evidence="3">DSM 20639</strain>
    </source>
</reference>
<dbReference type="SUPFAM" id="SSF52833">
    <property type="entry name" value="Thioredoxin-like"/>
    <property type="match status" value="1"/>
</dbReference>
<dbReference type="Proteomes" id="UP000182744">
    <property type="component" value="Unassembled WGS sequence"/>
</dbReference>
<reference evidence="2" key="4">
    <citation type="submission" date="2023-10" db="EMBL/GenBank/DDBJ databases">
        <title>Whole Genome based description of the genera Actinobaculum and Actinotignum reveals a complex phylogenetic relationship within the species included in the genus Actinotignum.</title>
        <authorList>
            <person name="Jensen C.S."/>
            <person name="Dargis R."/>
            <person name="Kemp M."/>
            <person name="Christensen J.J."/>
        </authorList>
    </citation>
    <scope>NUCLEOTIDE SEQUENCE</scope>
    <source>
        <strain evidence="2">Actinobaculum_suis_CCUG19206T</strain>
    </source>
</reference>
<dbReference type="InterPro" id="IPR019734">
    <property type="entry name" value="TPR_rpt"/>
</dbReference>
<dbReference type="Proteomes" id="UP000269974">
    <property type="component" value="Unassembled WGS sequence"/>
</dbReference>
<dbReference type="RefSeq" id="WP_065415004.1">
    <property type="nucleotide sequence ID" value="NZ_FNAU01000007.1"/>
</dbReference>
<dbReference type="InterPro" id="IPR036249">
    <property type="entry name" value="Thioredoxin-like_sf"/>
</dbReference>
<keyword evidence="5" id="KW-1185">Reference proteome</keyword>
<reference evidence="5" key="1">
    <citation type="submission" date="2016-10" db="EMBL/GenBank/DDBJ databases">
        <authorList>
            <person name="Varghese N."/>
        </authorList>
    </citation>
    <scope>NUCLEOTIDE SEQUENCE [LARGE SCALE GENOMIC DNA]</scope>
    <source>
        <strain evidence="5">DSM 20639</strain>
    </source>
</reference>
<evidence type="ECO:0000256" key="1">
    <source>
        <dbReference type="PROSITE-ProRule" id="PRU00339"/>
    </source>
</evidence>
<dbReference type="EMBL" id="FNAU01000007">
    <property type="protein sequence ID" value="SDE38330.1"/>
    <property type="molecule type" value="Genomic_DNA"/>
</dbReference>
<dbReference type="Proteomes" id="UP001273799">
    <property type="component" value="Unassembled WGS sequence"/>
</dbReference>
<protein>
    <submittedName>
        <fullName evidence="3">Putative thioredoxin</fullName>
    </submittedName>
    <submittedName>
        <fullName evidence="2">Tetratricopeptide repeat protein</fullName>
    </submittedName>
</protein>
<sequence length="297" mass="31495">MSESLYGGMDLSGIAEAQKQESEPAQAADYTVHLTAATLQSVMQQSLTVPVIVLFTMDGLPGSTGQKLEAETKKRGGRFQIAVANAQTETELMAAFQVSGAPSGYALIGGRSIVPLFQGEPNDEQLTAVIDQVLELARQAGIGGRISGDSQQTGETAGELEEHYLAGAAALQSGDLTTAEAEFRESLNVMPDNEAAKIGLAQVDLVQRTAGVNREEVLAQADEKGAADPEIQLQAADIETASGRPDLAFDRLIATIAETSGDEREKLRKRLLELFEVVGADQPIVAEARKKLARALF</sequence>
<dbReference type="EMBL" id="JAWNFU010000001">
    <property type="protein sequence ID" value="MDY5153005.1"/>
    <property type="molecule type" value="Genomic_DNA"/>
</dbReference>
<evidence type="ECO:0000313" key="3">
    <source>
        <dbReference type="EMBL" id="SDE38330.1"/>
    </source>
</evidence>
<name>A0A1B9BD68_9ACTO</name>
<gene>
    <name evidence="4" type="ORF">NCTC10327_01667</name>
    <name evidence="2" type="ORF">R6G71_02915</name>
    <name evidence="3" type="ORF">SAMN05421878_107100</name>
</gene>